<gene>
    <name evidence="1" type="ORF">E3U43_004842</name>
</gene>
<evidence type="ECO:0000313" key="2">
    <source>
        <dbReference type="Proteomes" id="UP000793456"/>
    </source>
</evidence>
<comment type="caution">
    <text evidence="1">The sequence shown here is derived from an EMBL/GenBank/DDBJ whole genome shotgun (WGS) entry which is preliminary data.</text>
</comment>
<dbReference type="EMBL" id="CM011693">
    <property type="protein sequence ID" value="TMS05592.1"/>
    <property type="molecule type" value="Genomic_DNA"/>
</dbReference>
<dbReference type="Proteomes" id="UP000793456">
    <property type="component" value="Chromosome XX"/>
</dbReference>
<reference evidence="1" key="1">
    <citation type="submission" date="2018-11" db="EMBL/GenBank/DDBJ databases">
        <title>The sequence and de novo assembly of Larimichthys crocea genome using PacBio and Hi-C technologies.</title>
        <authorList>
            <person name="Xu P."/>
            <person name="Chen B."/>
            <person name="Zhou Z."/>
            <person name="Ke Q."/>
            <person name="Wu Y."/>
            <person name="Bai H."/>
            <person name="Pu F."/>
        </authorList>
    </citation>
    <scope>NUCLEOTIDE SEQUENCE</scope>
    <source>
        <tissue evidence="1">Muscle</tissue>
    </source>
</reference>
<proteinExistence type="predicted"/>
<evidence type="ECO:0000313" key="1">
    <source>
        <dbReference type="EMBL" id="TMS05592.1"/>
    </source>
</evidence>
<name>A0ACD3QEN1_LARCR</name>
<organism evidence="1 2">
    <name type="scientific">Larimichthys crocea</name>
    <name type="common">Large yellow croaker</name>
    <name type="synonym">Pseudosciaena crocea</name>
    <dbReference type="NCBI Taxonomy" id="215358"/>
    <lineage>
        <taxon>Eukaryota</taxon>
        <taxon>Metazoa</taxon>
        <taxon>Chordata</taxon>
        <taxon>Craniata</taxon>
        <taxon>Vertebrata</taxon>
        <taxon>Euteleostomi</taxon>
        <taxon>Actinopterygii</taxon>
        <taxon>Neopterygii</taxon>
        <taxon>Teleostei</taxon>
        <taxon>Neoteleostei</taxon>
        <taxon>Acanthomorphata</taxon>
        <taxon>Eupercaria</taxon>
        <taxon>Sciaenidae</taxon>
        <taxon>Larimichthys</taxon>
    </lineage>
</organism>
<keyword evidence="2" id="KW-1185">Reference proteome</keyword>
<accession>A0ACD3QEN1</accession>
<protein>
    <submittedName>
        <fullName evidence="1">Uncharacterized protein</fullName>
    </submittedName>
</protein>
<sequence>MFVFPDSRTIYADAKSGQRKPAMSSEILRVLPVLNYAEGEVEKTTIDPSEELCEVFMQHMHNYATLINPGLALSPSRDFSIFPDQYDVPDAHKHLYSSPEWTNRAWQTMRSYLNKPVSFQLPVPKVSEILAAGQEERIEDLDDDVYICLSSPEEAPANHVGMESEEEGVGQKSSENVETFVDRCVTNAEAEGDLTEPTDVLPDDLQSGDATKDSEKSDLTVLIKTDMGTKNLLTPSTSGDLPTELIVSITSAERTVTDESLISTESAPKHNDFELSVFSTAKLEETGMNSLNDETAKTIKDVDYPEVNNLTKTKYRKPHRGHYKARKHILKACIETSSLHTVTTPLEEDNMKSQKEDQANESSGHPQLSNPPKIDWRKVRKRKRIFGKLSSKNKKVRSATVGPAVAEEKSSDPGQQSFEGTILKELEACPLRKKTERWDLKPVTSECGRILVPHGSVDFADQIKSLKDKIQSTKDEQLPEKMLVDATVSVHDTVEMEQKSSAASETAVDETVATTSKSEGNHVPNIVLSHVNLEPGILRQSYDGNGSLTLNPVSSEHSSTNDGTDTPPLKPVQEKHTDAPSPVKSATKGEFLLSKLKSVLQRGKRKTGIPVPEETTANTAQETEPCLKKSKVDSNSGMLKGLDAITTVQETGLDFKDVSKMLSVDPVFAYALGLTPKETPDKIQTSEGQDTQQKKESSVTEEQFISDKPQIIQRPLSIFPRRSRIKTLKKHQGIPAEYVKKKCAPFQVSPLSGSTRLLHHHQTMYGNGFKTLHLSVDQEDRTEYNRTPDYLKKYRRQFRLSRTFDNKDGSIQVTKQWKDNYDFNLDSKYTSDSKDRAIIRALHGPWDFSIQDTSEEVRLIVHMWIGLFYSRTTDRFFHVDSNSANSFSEESDSLEIQSSGMVAAPAQSELKTNSPSLNVMDTKDTSISKALDLSKKDNSVLDQESVILDLSLRNSNAEIVTSDPRVNKRETSVSDQQREASETLNTPKTSMEQQKYSRKWILLTDIITKVNATSEKVTPLEHSVLPALKGVGPFSSAQEEIKSVSVQPKKHQTASGIGHVLDEFYNEKTHVTDWIVNSEATEMSLVQKQGRDSSISVTDKEVYANKKGFDLVHTVEHVEIESKHMENLKVKEKPYQECNVEPSPKMIHTGDDSAKKESGIVCNGSLLESEKQLSREEHKAVPLGKAENVHEDVDCCTEHEDNVTTADSSGKEDGLGVKDISDVEASSALNDQLLPMMCNDPSSVKKDCISECNGQAPLDKQPPQADNKEDGCHDLQLRTLCANGSGMMDEHVFEKAPCVPSNMEPIPNETVVEEISENVCLTDLHDQPLPMTYGPDLEKKDCTAECNRQAPLDEQPSQADNKEDDCHDSQLRALCATDRALTDEHVSEKAPCAPSELDHISNETVVEEISENVCLADLSDQSLPMTYDGPDLEKKDCTAECNRQGPLDEQPSQADNKEDDCHDSWLRVLCATDRALTDEHVSEKAPCAPSELEPISNEPALEEISENVCLADLM</sequence>